<reference evidence="7 8" key="1">
    <citation type="submission" date="2015-03" db="EMBL/GenBank/DDBJ databases">
        <title>RNA-seq based gene annotation and comparative genomics of four Zymoseptoria species reveal species-specific pathogenicity related genes and transposable element activity.</title>
        <authorList>
            <person name="Grandaubert J."/>
            <person name="Bhattacharyya A."/>
            <person name="Stukenbrock E.H."/>
        </authorList>
    </citation>
    <scope>NUCLEOTIDE SEQUENCE [LARGE SCALE GENOMIC DNA]</scope>
    <source>
        <strain evidence="7 8">Zb18110</strain>
    </source>
</reference>
<dbReference type="AlphaFoldDB" id="A0A0F4GKY3"/>
<dbReference type="Pfam" id="PF08592">
    <property type="entry name" value="Anthrone_oxy"/>
    <property type="match status" value="1"/>
</dbReference>
<evidence type="ECO:0008006" key="9">
    <source>
        <dbReference type="Google" id="ProtNLM"/>
    </source>
</evidence>
<comment type="similarity">
    <text evidence="5">Belongs to the anthrone oxygenase family.</text>
</comment>
<evidence type="ECO:0000256" key="6">
    <source>
        <dbReference type="SAM" id="Phobius"/>
    </source>
</evidence>
<name>A0A0F4GKY3_9PEZI</name>
<keyword evidence="8" id="KW-1185">Reference proteome</keyword>
<keyword evidence="2 6" id="KW-0812">Transmembrane</keyword>
<sequence length="188" mass="19715">MASTNIYDFSPAAVTLICGTTGVLANFAFFCVNTAINYITMPTLLIGHSESALRPTSSDKAGAATIPHLNRQWQEVYFRGHRMGPALAISATIAHGLAAYSANEGTVKWLFGGAAAASIAVVPYTLLVMLPTNDALHARADTKKDGDGDGEKTLGLIVKWVGMSKVRANIALLSAVLGVIGITRLARG</sequence>
<feature type="transmembrane region" description="Helical" evidence="6">
    <location>
        <begin position="109"/>
        <end position="130"/>
    </location>
</feature>
<evidence type="ECO:0000256" key="3">
    <source>
        <dbReference type="ARBA" id="ARBA00022989"/>
    </source>
</evidence>
<protein>
    <recommendedName>
        <fullName evidence="9">DUF1772-domain-containing protein</fullName>
    </recommendedName>
</protein>
<evidence type="ECO:0000256" key="4">
    <source>
        <dbReference type="ARBA" id="ARBA00023136"/>
    </source>
</evidence>
<evidence type="ECO:0000256" key="1">
    <source>
        <dbReference type="ARBA" id="ARBA00004141"/>
    </source>
</evidence>
<organism evidence="7 8">
    <name type="scientific">Zymoseptoria brevis</name>
    <dbReference type="NCBI Taxonomy" id="1047168"/>
    <lineage>
        <taxon>Eukaryota</taxon>
        <taxon>Fungi</taxon>
        <taxon>Dikarya</taxon>
        <taxon>Ascomycota</taxon>
        <taxon>Pezizomycotina</taxon>
        <taxon>Dothideomycetes</taxon>
        <taxon>Dothideomycetidae</taxon>
        <taxon>Mycosphaerellales</taxon>
        <taxon>Mycosphaerellaceae</taxon>
        <taxon>Zymoseptoria</taxon>
    </lineage>
</organism>
<evidence type="ECO:0000313" key="8">
    <source>
        <dbReference type="Proteomes" id="UP000033647"/>
    </source>
</evidence>
<accession>A0A0F4GKY3</accession>
<feature type="transmembrane region" description="Helical" evidence="6">
    <location>
        <begin position="168"/>
        <end position="186"/>
    </location>
</feature>
<dbReference type="PANTHER" id="PTHR35042">
    <property type="entry name" value="ANTHRONE OXYGENASE ENCC"/>
    <property type="match status" value="1"/>
</dbReference>
<dbReference type="InterPro" id="IPR013901">
    <property type="entry name" value="Anthrone_oxy"/>
</dbReference>
<evidence type="ECO:0000313" key="7">
    <source>
        <dbReference type="EMBL" id="KJX98036.1"/>
    </source>
</evidence>
<dbReference type="PANTHER" id="PTHR35042:SF1">
    <property type="entry name" value="DUF1772-DOMAIN-CONTAINING PROTEIN"/>
    <property type="match status" value="1"/>
</dbReference>
<evidence type="ECO:0000256" key="5">
    <source>
        <dbReference type="ARBA" id="ARBA00034313"/>
    </source>
</evidence>
<feature type="transmembrane region" description="Helical" evidence="6">
    <location>
        <begin position="12"/>
        <end position="32"/>
    </location>
</feature>
<comment type="caution">
    <text evidence="7">The sequence shown here is derived from an EMBL/GenBank/DDBJ whole genome shotgun (WGS) entry which is preliminary data.</text>
</comment>
<comment type="subcellular location">
    <subcellularLocation>
        <location evidence="1">Membrane</location>
        <topology evidence="1">Multi-pass membrane protein</topology>
    </subcellularLocation>
</comment>
<dbReference type="EMBL" id="LAFY01000435">
    <property type="protein sequence ID" value="KJX98036.1"/>
    <property type="molecule type" value="Genomic_DNA"/>
</dbReference>
<dbReference type="Proteomes" id="UP000033647">
    <property type="component" value="Unassembled WGS sequence"/>
</dbReference>
<dbReference type="OrthoDB" id="5954308at2759"/>
<proteinExistence type="inferred from homology"/>
<keyword evidence="4 6" id="KW-0472">Membrane</keyword>
<evidence type="ECO:0000256" key="2">
    <source>
        <dbReference type="ARBA" id="ARBA00022692"/>
    </source>
</evidence>
<dbReference type="GO" id="GO:0016020">
    <property type="term" value="C:membrane"/>
    <property type="evidence" value="ECO:0007669"/>
    <property type="project" value="UniProtKB-SubCell"/>
</dbReference>
<gene>
    <name evidence="7" type="ORF">TI39_contig443g00023</name>
</gene>
<keyword evidence="3 6" id="KW-1133">Transmembrane helix</keyword>